<dbReference type="OrthoDB" id="69641at2759"/>
<dbReference type="SUPFAM" id="SSF54495">
    <property type="entry name" value="UBC-like"/>
    <property type="match status" value="1"/>
</dbReference>
<protein>
    <recommendedName>
        <fullName evidence="7">RWD domain-containing protein</fullName>
    </recommendedName>
</protein>
<comment type="caution">
    <text evidence="8">The sequence shown here is derived from an EMBL/GenBank/DDBJ whole genome shotgun (WGS) entry which is preliminary data.</text>
</comment>
<dbReference type="PANTHER" id="PTHR16301">
    <property type="entry name" value="IMPACT-RELATED"/>
    <property type="match status" value="1"/>
</dbReference>
<evidence type="ECO:0000259" key="7">
    <source>
        <dbReference type="PROSITE" id="PS50908"/>
    </source>
</evidence>
<dbReference type="Gene3D" id="3.10.110.10">
    <property type="entry name" value="Ubiquitin Conjugating Enzyme"/>
    <property type="match status" value="1"/>
</dbReference>
<dbReference type="InterPro" id="IPR016135">
    <property type="entry name" value="UBQ-conjugating_enzyme/RWD"/>
</dbReference>
<comment type="subcellular location">
    <subcellularLocation>
        <location evidence="1">Cytoplasm</location>
    </subcellularLocation>
</comment>
<evidence type="ECO:0000256" key="1">
    <source>
        <dbReference type="ARBA" id="ARBA00004496"/>
    </source>
</evidence>
<proteinExistence type="inferred from homology"/>
<dbReference type="InterPro" id="IPR001498">
    <property type="entry name" value="Impact_N"/>
</dbReference>
<dbReference type="InterPro" id="IPR023582">
    <property type="entry name" value="Impact"/>
</dbReference>
<dbReference type="PANTHER" id="PTHR16301:SF25">
    <property type="entry name" value="PROTEIN IMPACT"/>
    <property type="match status" value="1"/>
</dbReference>
<keyword evidence="3" id="KW-0963">Cytoplasm</keyword>
<comment type="similarity">
    <text evidence="2">Belongs to the IMPACT family.</text>
</comment>
<evidence type="ECO:0000256" key="5">
    <source>
        <dbReference type="ARBA" id="ARBA00022845"/>
    </source>
</evidence>
<organism evidence="8 9">
    <name type="scientific">Pelagomonas calceolata</name>
    <dbReference type="NCBI Taxonomy" id="35677"/>
    <lineage>
        <taxon>Eukaryota</taxon>
        <taxon>Sar</taxon>
        <taxon>Stramenopiles</taxon>
        <taxon>Ochrophyta</taxon>
        <taxon>Pelagophyceae</taxon>
        <taxon>Pelagomonadales</taxon>
        <taxon>Pelagomonadaceae</taxon>
        <taxon>Pelagomonas</taxon>
    </lineage>
</organism>
<name>A0A8J2SE98_9STRA</name>
<evidence type="ECO:0000256" key="4">
    <source>
        <dbReference type="ARBA" id="ARBA00022491"/>
    </source>
</evidence>
<dbReference type="Pfam" id="PF05773">
    <property type="entry name" value="RWD"/>
    <property type="match status" value="1"/>
</dbReference>
<keyword evidence="5" id="KW-0810">Translation regulation</keyword>
<dbReference type="GO" id="GO:0005737">
    <property type="term" value="C:cytoplasm"/>
    <property type="evidence" value="ECO:0007669"/>
    <property type="project" value="UniProtKB-SubCell"/>
</dbReference>
<dbReference type="GO" id="GO:0006446">
    <property type="term" value="P:regulation of translational initiation"/>
    <property type="evidence" value="ECO:0007669"/>
    <property type="project" value="TreeGrafter"/>
</dbReference>
<dbReference type="PROSITE" id="PS50908">
    <property type="entry name" value="RWD"/>
    <property type="match status" value="1"/>
</dbReference>
<keyword evidence="4" id="KW-0678">Repressor</keyword>
<dbReference type="AlphaFoldDB" id="A0A8J2SE98"/>
<dbReference type="InterPro" id="IPR006575">
    <property type="entry name" value="RWD_dom"/>
</dbReference>
<evidence type="ECO:0000313" key="8">
    <source>
        <dbReference type="EMBL" id="CAH0370123.1"/>
    </source>
</evidence>
<dbReference type="InterPro" id="IPR020568">
    <property type="entry name" value="Ribosomal_Su5_D2-typ_SF"/>
</dbReference>
<dbReference type="SUPFAM" id="SSF54211">
    <property type="entry name" value="Ribosomal protein S5 domain 2-like"/>
    <property type="match status" value="1"/>
</dbReference>
<dbReference type="InterPro" id="IPR036956">
    <property type="entry name" value="Impact_N_sf"/>
</dbReference>
<accession>A0A8J2SE98</accession>
<feature type="domain" description="RWD" evidence="7">
    <location>
        <begin position="16"/>
        <end position="119"/>
    </location>
</feature>
<keyword evidence="6" id="KW-0346">Stress response</keyword>
<sequence>MSALTDGAEDSGARGDELEALAAIFGADFELLPFEMGAVARVAIALESETAKAALEARLPRGYPSQVKPEFAVKALAGVSEALRRQLTETAAAAAARTPAGAPCVFEVVEAVRARLEAAPAAAAAAAPPSQNDASFTFHPACPQYGQRPVRFDSASADEKYAVPIVEGEPVVDRKSTFKAYLATGVDSDEKVQWARRNILGRKNVAKATHNMLAYRFVDGDGISHADNDDDGEDGAGAKMAYVLSVLNADNCLVIVARWYGGIKLGPDRFKHIAKCTQRILEANGVGRRNN</sequence>
<evidence type="ECO:0000256" key="3">
    <source>
        <dbReference type="ARBA" id="ARBA00022490"/>
    </source>
</evidence>
<dbReference type="Pfam" id="PF01205">
    <property type="entry name" value="Impact_N"/>
    <property type="match status" value="1"/>
</dbReference>
<dbReference type="EMBL" id="CAKKNE010000002">
    <property type="protein sequence ID" value="CAH0370123.1"/>
    <property type="molecule type" value="Genomic_DNA"/>
</dbReference>
<evidence type="ECO:0000256" key="6">
    <source>
        <dbReference type="ARBA" id="ARBA00023016"/>
    </source>
</evidence>
<reference evidence="8" key="1">
    <citation type="submission" date="2021-11" db="EMBL/GenBank/DDBJ databases">
        <authorList>
            <consortium name="Genoscope - CEA"/>
            <person name="William W."/>
        </authorList>
    </citation>
    <scope>NUCLEOTIDE SEQUENCE</scope>
</reference>
<evidence type="ECO:0000256" key="2">
    <source>
        <dbReference type="ARBA" id="ARBA00007665"/>
    </source>
</evidence>
<gene>
    <name evidence="8" type="ORF">PECAL_2P32740</name>
</gene>
<dbReference type="Gene3D" id="3.30.230.30">
    <property type="entry name" value="Impact, N-terminal domain"/>
    <property type="match status" value="1"/>
</dbReference>
<evidence type="ECO:0000313" key="9">
    <source>
        <dbReference type="Proteomes" id="UP000789595"/>
    </source>
</evidence>
<keyword evidence="9" id="KW-1185">Reference proteome</keyword>
<dbReference type="GO" id="GO:0140469">
    <property type="term" value="P:GCN2-mediated signaling"/>
    <property type="evidence" value="ECO:0007669"/>
    <property type="project" value="TreeGrafter"/>
</dbReference>
<dbReference type="Proteomes" id="UP000789595">
    <property type="component" value="Unassembled WGS sequence"/>
</dbReference>